<dbReference type="SUPFAM" id="SSF56003">
    <property type="entry name" value="Molybdenum cofactor-binding domain"/>
    <property type="match status" value="2"/>
</dbReference>
<accession>A0A4Y9T1Z7</accession>
<keyword evidence="3" id="KW-1185">Reference proteome</keyword>
<feature type="domain" description="Aldehyde oxidase/xanthine dehydrogenase a/b hammerhead" evidence="1">
    <location>
        <begin position="208"/>
        <end position="288"/>
    </location>
</feature>
<dbReference type="Pfam" id="PF02738">
    <property type="entry name" value="MoCoBD_1"/>
    <property type="match status" value="1"/>
</dbReference>
<dbReference type="InterPro" id="IPR012368">
    <property type="entry name" value="OxRdtase_Mopterin-bd_su_IorB"/>
</dbReference>
<evidence type="ECO:0000313" key="2">
    <source>
        <dbReference type="EMBL" id="TFW31030.1"/>
    </source>
</evidence>
<dbReference type="InterPro" id="IPR008274">
    <property type="entry name" value="AldOxase/xan_DH_MoCoBD1"/>
</dbReference>
<dbReference type="InterPro" id="IPR046867">
    <property type="entry name" value="AldOxase/xan_DH_MoCoBD2"/>
</dbReference>
<organism evidence="2 3">
    <name type="scientific">Massilia horti</name>
    <dbReference type="NCBI Taxonomy" id="2562153"/>
    <lineage>
        <taxon>Bacteria</taxon>
        <taxon>Pseudomonadati</taxon>
        <taxon>Pseudomonadota</taxon>
        <taxon>Betaproteobacteria</taxon>
        <taxon>Burkholderiales</taxon>
        <taxon>Oxalobacteraceae</taxon>
        <taxon>Telluria group</taxon>
        <taxon>Massilia</taxon>
    </lineage>
</organism>
<dbReference type="Gene3D" id="3.30.365.10">
    <property type="entry name" value="Aldehyde oxidase/xanthine dehydrogenase, molybdopterin binding domain"/>
    <property type="match status" value="4"/>
</dbReference>
<reference evidence="2 3" key="1">
    <citation type="submission" date="2019-03" db="EMBL/GenBank/DDBJ databases">
        <title>Draft genome of Massilia hortus sp. nov., a novel bacterial species of the Oxalobacteraceae family.</title>
        <authorList>
            <person name="Peta V."/>
            <person name="Raths R."/>
            <person name="Bucking H."/>
        </authorList>
    </citation>
    <scope>NUCLEOTIDE SEQUENCE [LARGE SCALE GENOMIC DNA]</scope>
    <source>
        <strain evidence="2 3">ONC3</strain>
    </source>
</reference>
<dbReference type="EMBL" id="SPUM01000102">
    <property type="protein sequence ID" value="TFW31030.1"/>
    <property type="molecule type" value="Genomic_DNA"/>
</dbReference>
<dbReference type="RefSeq" id="WP_135190560.1">
    <property type="nucleotide sequence ID" value="NZ_SPUM01000102.1"/>
</dbReference>
<evidence type="ECO:0000313" key="3">
    <source>
        <dbReference type="Proteomes" id="UP000297258"/>
    </source>
</evidence>
<dbReference type="OrthoDB" id="6073217at2"/>
<dbReference type="Proteomes" id="UP000297258">
    <property type="component" value="Unassembled WGS sequence"/>
</dbReference>
<gene>
    <name evidence="2" type="ORF">E4O92_15105</name>
</gene>
<dbReference type="InterPro" id="IPR052516">
    <property type="entry name" value="N-heterocyclic_Hydroxylase"/>
</dbReference>
<dbReference type="PIRSF" id="PIRSF036389">
    <property type="entry name" value="IOR_B"/>
    <property type="match status" value="1"/>
</dbReference>
<comment type="caution">
    <text evidence="2">The sequence shown here is derived from an EMBL/GenBank/DDBJ whole genome shotgun (WGS) entry which is preliminary data.</text>
</comment>
<sequence length="741" mass="79226">MRTQAIDNPARRRLLIMGGALVVSFSLHPSATEAQPDKPRLPGSLRNDPMLDAWIRIGADGSITVFTGKAELGQGIKTALLQVAAEELVVGPGRIALVTADTARTPNEGYTAGSHTMQDSGTAIRSAAAQVRSILLDLAAERLGMPAAQLHVADGVIESAGHRVAYAQLVRGRELHVPATGQAPWRDPSEYTVIGKSLPRVDIPAKVAGGIAYVQDLRLPGMVHGRVVRPPSPGARLDSVDLVTTGQQPGVLKVVRDGSFLAVIAQGEYQAVKAAATLARAARWHTGPALPPQADLYATLLKAKSTDTVILQRGTPGAAGRRFEATYRRPFQMHASIGPSCAVAQNVNGEYTVWTHSQGVYPLRGALAEMLAVPEQKIRCIHTEGSGCYGHNGADDAAADAVLLARALPGQPVRVQWMREDEHGWEPFGPPMVARVAATLDANGRIADWVYDVWSPPHSSRPGKAGNLLAATYLERAFRPPPARPIPQPDGGGDRNAIPLYTSANARVTHHFLPQAPLRTSALRSLAAYTNVFAIESFMDELAQAAGVDPVQYRLRQLADPRAQDVIRLASERFGWNGWARAPWRGRGFAFARYKNLAAYTAVALEVEVARDTGLVRITHAVVAVDAGEVVNPDGIRNQIEGGLLQSASLTLCEQVSFDASSVTSRAWNSYPILRFPQMPERVEVHLIDRPGLPFLGTGEAAQGPAGAAIANAVADATGVRLRDIPLDGASVRAALERRES</sequence>
<dbReference type="PANTHER" id="PTHR47495:SF1">
    <property type="entry name" value="BLL3820 PROTEIN"/>
    <property type="match status" value="1"/>
</dbReference>
<dbReference type="InterPro" id="IPR037165">
    <property type="entry name" value="AldOxase/xan_DH_Mopterin-bd_sf"/>
</dbReference>
<dbReference type="PANTHER" id="PTHR47495">
    <property type="entry name" value="ALDEHYDE DEHYDROGENASE"/>
    <property type="match status" value="1"/>
</dbReference>
<protein>
    <submittedName>
        <fullName evidence="2">Xanthine dehydrogenase family protein molybdopterin-binding subunit</fullName>
    </submittedName>
</protein>
<dbReference type="SMART" id="SM01008">
    <property type="entry name" value="Ald_Xan_dh_C"/>
    <property type="match status" value="1"/>
</dbReference>
<dbReference type="InterPro" id="IPR000674">
    <property type="entry name" value="Ald_Oxase/Xan_DH_a/b"/>
</dbReference>
<dbReference type="Gene3D" id="3.90.1170.50">
    <property type="entry name" value="Aldehyde oxidase/xanthine dehydrogenase, a/b hammerhead"/>
    <property type="match status" value="1"/>
</dbReference>
<name>A0A4Y9T1Z7_9BURK</name>
<evidence type="ECO:0000259" key="1">
    <source>
        <dbReference type="SMART" id="SM01008"/>
    </source>
</evidence>
<dbReference type="Pfam" id="PF20256">
    <property type="entry name" value="MoCoBD_2"/>
    <property type="match status" value="2"/>
</dbReference>
<proteinExistence type="predicted"/>
<dbReference type="GO" id="GO:0016491">
    <property type="term" value="F:oxidoreductase activity"/>
    <property type="evidence" value="ECO:0007669"/>
    <property type="project" value="InterPro"/>
</dbReference>
<dbReference type="AlphaFoldDB" id="A0A4Y9T1Z7"/>